<comment type="caution">
    <text evidence="1">The sequence shown here is derived from an EMBL/GenBank/DDBJ whole genome shotgun (WGS) entry which is preliminary data.</text>
</comment>
<dbReference type="Proteomes" id="UP000709336">
    <property type="component" value="Unassembled WGS sequence"/>
</dbReference>
<dbReference type="EMBL" id="JAATNW010000008">
    <property type="protein sequence ID" value="NMH61276.1"/>
    <property type="molecule type" value="Genomic_DNA"/>
</dbReference>
<evidence type="ECO:0000313" key="2">
    <source>
        <dbReference type="Proteomes" id="UP000709336"/>
    </source>
</evidence>
<dbReference type="Gene3D" id="1.20.1260.10">
    <property type="match status" value="1"/>
</dbReference>
<evidence type="ECO:0000313" key="1">
    <source>
        <dbReference type="EMBL" id="NMH61276.1"/>
    </source>
</evidence>
<dbReference type="InterPro" id="IPR010386">
    <property type="entry name" value="tRNA-Hydrxlase_MiaE"/>
</dbReference>
<dbReference type="PANTHER" id="PTHR42637:SF1">
    <property type="entry name" value="TRNA 2-(METHYLSULFANYL)-N(6)-ISOPENTENYLADENOSINE(37) HYDROXYLASE"/>
    <property type="match status" value="1"/>
</dbReference>
<dbReference type="InterPro" id="IPR012347">
    <property type="entry name" value="Ferritin-like"/>
</dbReference>
<accession>A0ABX1R6I8</accession>
<proteinExistence type="predicted"/>
<dbReference type="RefSeq" id="WP_169211840.1">
    <property type="nucleotide sequence ID" value="NZ_JAATNW010000008.1"/>
</dbReference>
<gene>
    <name evidence="1" type="ORF">HCJ96_14695</name>
</gene>
<dbReference type="Pfam" id="PF06175">
    <property type="entry name" value="MiaE"/>
    <property type="match status" value="1"/>
</dbReference>
<name>A0ABX1R6I8_9ALTE</name>
<protein>
    <submittedName>
        <fullName evidence="1">Uncharacterized protein</fullName>
    </submittedName>
</protein>
<reference evidence="1 2" key="1">
    <citation type="submission" date="2020-03" db="EMBL/GenBank/DDBJ databases">
        <title>Alteromonas ponticola sp. nov., isolated from seawater.</title>
        <authorList>
            <person name="Yoon J.-H."/>
            <person name="Kim Y.-O."/>
        </authorList>
    </citation>
    <scope>NUCLEOTIDE SEQUENCE [LARGE SCALE GENOMIC DNA]</scope>
    <source>
        <strain evidence="1 2">MYP5</strain>
    </source>
</reference>
<sequence>MQIAVLDQLLAPINAFLHCQTPQAGVDKAREPERLEALLIDHCNCEQ</sequence>
<organism evidence="1 2">
    <name type="scientific">Alteromonas ponticola</name>
    <dbReference type="NCBI Taxonomy" id="2720613"/>
    <lineage>
        <taxon>Bacteria</taxon>
        <taxon>Pseudomonadati</taxon>
        <taxon>Pseudomonadota</taxon>
        <taxon>Gammaproteobacteria</taxon>
        <taxon>Alteromonadales</taxon>
        <taxon>Alteromonadaceae</taxon>
        <taxon>Alteromonas/Salinimonas group</taxon>
        <taxon>Alteromonas</taxon>
    </lineage>
</organism>
<dbReference type="PANTHER" id="PTHR42637">
    <property type="entry name" value="TRNA-(MS[2]IO[6]A)-HYDROXYLASE"/>
    <property type="match status" value="1"/>
</dbReference>
<keyword evidence="2" id="KW-1185">Reference proteome</keyword>